<protein>
    <submittedName>
        <fullName evidence="1">Uncharacterized protein</fullName>
    </submittedName>
</protein>
<evidence type="ECO:0000313" key="1">
    <source>
        <dbReference type="EMBL" id="JAH61062.1"/>
    </source>
</evidence>
<reference evidence="1" key="2">
    <citation type="journal article" date="2015" name="Fish Shellfish Immunol.">
        <title>Early steps in the European eel (Anguilla anguilla)-Vibrio vulnificus interaction in the gills: Role of the RtxA13 toxin.</title>
        <authorList>
            <person name="Callol A."/>
            <person name="Pajuelo D."/>
            <person name="Ebbesson L."/>
            <person name="Teles M."/>
            <person name="MacKenzie S."/>
            <person name="Amaro C."/>
        </authorList>
    </citation>
    <scope>NUCLEOTIDE SEQUENCE</scope>
</reference>
<organism evidence="1">
    <name type="scientific">Anguilla anguilla</name>
    <name type="common">European freshwater eel</name>
    <name type="synonym">Muraena anguilla</name>
    <dbReference type="NCBI Taxonomy" id="7936"/>
    <lineage>
        <taxon>Eukaryota</taxon>
        <taxon>Metazoa</taxon>
        <taxon>Chordata</taxon>
        <taxon>Craniata</taxon>
        <taxon>Vertebrata</taxon>
        <taxon>Euteleostomi</taxon>
        <taxon>Actinopterygii</taxon>
        <taxon>Neopterygii</taxon>
        <taxon>Teleostei</taxon>
        <taxon>Anguilliformes</taxon>
        <taxon>Anguillidae</taxon>
        <taxon>Anguilla</taxon>
    </lineage>
</organism>
<dbReference type="AlphaFoldDB" id="A0A0E9U5P0"/>
<name>A0A0E9U5P0_ANGAN</name>
<proteinExistence type="predicted"/>
<sequence>MNWYRKQYWLDCSKMYMCTSTRLSGHSVCRENFYFSQRNFSCHYFRNSSEA</sequence>
<reference evidence="1" key="1">
    <citation type="submission" date="2014-11" db="EMBL/GenBank/DDBJ databases">
        <authorList>
            <person name="Amaro Gonzalez C."/>
        </authorList>
    </citation>
    <scope>NUCLEOTIDE SEQUENCE</scope>
</reference>
<accession>A0A0E9U5P0</accession>
<dbReference type="EMBL" id="GBXM01047515">
    <property type="protein sequence ID" value="JAH61062.1"/>
    <property type="molecule type" value="Transcribed_RNA"/>
</dbReference>